<sequence length="190" mass="21657">MEILDYQMDDASIHALKRIVGLECKLMTSFDNTCLESDPVTSLSPLFFQMPTGFVELTNELHTSPQGHDFHLPVARFVDELNPQEVKLTQLEGVRFCEEAKVIECIDVIRLRSRKAVKENLADKAFVPSSEVVIYDYGLNIMFVDGTCIAVKTEDDSILGEWLISNEAIEPYHLEDVYQETLEIRSRIRA</sequence>
<name>A0ABN4L1M3_VIBHA</name>
<gene>
    <name evidence="1" type="ORF">AL538_16795</name>
</gene>
<evidence type="ECO:0000313" key="1">
    <source>
        <dbReference type="EMBL" id="AMF99268.1"/>
    </source>
</evidence>
<evidence type="ECO:0000313" key="2">
    <source>
        <dbReference type="Proteomes" id="UP000067422"/>
    </source>
</evidence>
<organism evidence="1 2">
    <name type="scientific">Vibrio harveyi</name>
    <name type="common">Beneckea harveyi</name>
    <dbReference type="NCBI Taxonomy" id="669"/>
    <lineage>
        <taxon>Bacteria</taxon>
        <taxon>Pseudomonadati</taxon>
        <taxon>Pseudomonadota</taxon>
        <taxon>Gammaproteobacteria</taxon>
        <taxon>Vibrionales</taxon>
        <taxon>Vibrionaceae</taxon>
        <taxon>Vibrio</taxon>
    </lineage>
</organism>
<reference evidence="1" key="1">
    <citation type="submission" date="2018-01" db="EMBL/GenBank/DDBJ databases">
        <title>FDA dAtabase for Regulatory Grade micrObial Sequences (FDA-ARGOS): Supporting development and validation of Infectious Disease Dx tests.</title>
        <authorList>
            <person name="Hoffmann M."/>
            <person name="Allard M."/>
            <person name="Evans P."/>
            <person name="Brown E."/>
            <person name="Tallon L."/>
            <person name="Sadzewicz L."/>
            <person name="Sengamalay N."/>
            <person name="Ott S."/>
            <person name="Godinez A."/>
            <person name="Nagaraj S."/>
            <person name="Vyas G."/>
            <person name="Aluvathingal J."/>
            <person name="Nadendla S."/>
            <person name="Geyer C."/>
            <person name="Sichtig H."/>
        </authorList>
    </citation>
    <scope>NUCLEOTIDE SEQUENCE</scope>
    <source>
        <strain evidence="1">FDAARGOS_107</strain>
    </source>
</reference>
<dbReference type="RefSeq" id="WP_061065844.1">
    <property type="nucleotide sequence ID" value="NZ_CP014038.2"/>
</dbReference>
<proteinExistence type="predicted"/>
<dbReference type="Proteomes" id="UP000067422">
    <property type="component" value="Chromosome 1"/>
</dbReference>
<keyword evidence="2" id="KW-1185">Reference proteome</keyword>
<dbReference type="EMBL" id="CP014038">
    <property type="protein sequence ID" value="AMF99268.1"/>
    <property type="molecule type" value="Genomic_DNA"/>
</dbReference>
<protein>
    <submittedName>
        <fullName evidence="1">Uncharacterized protein</fullName>
    </submittedName>
</protein>
<accession>A0ABN4L1M3</accession>